<dbReference type="OrthoDB" id="5801475at2759"/>
<gene>
    <name evidence="2" type="ORF">GPUH_LOCUS1609</name>
</gene>
<accession>A0A183CYR8</accession>
<feature type="region of interest" description="Disordered" evidence="1">
    <location>
        <begin position="1"/>
        <end position="39"/>
    </location>
</feature>
<reference evidence="2 3" key="2">
    <citation type="submission" date="2018-11" db="EMBL/GenBank/DDBJ databases">
        <authorList>
            <consortium name="Pathogen Informatics"/>
        </authorList>
    </citation>
    <scope>NUCLEOTIDE SEQUENCE [LARGE SCALE GENOMIC DNA]</scope>
</reference>
<proteinExistence type="predicted"/>
<dbReference type="AlphaFoldDB" id="A0A183CYR8"/>
<dbReference type="Proteomes" id="UP000271098">
    <property type="component" value="Unassembled WGS sequence"/>
</dbReference>
<name>A0A183CYR8_9BILA</name>
<dbReference type="WBParaSite" id="GPUH_0000161301-mRNA-1">
    <property type="protein sequence ID" value="GPUH_0000161301-mRNA-1"/>
    <property type="gene ID" value="GPUH_0000161301"/>
</dbReference>
<reference evidence="4" key="1">
    <citation type="submission" date="2016-06" db="UniProtKB">
        <authorList>
            <consortium name="WormBaseParasite"/>
        </authorList>
    </citation>
    <scope>IDENTIFICATION</scope>
</reference>
<evidence type="ECO:0000313" key="2">
    <source>
        <dbReference type="EMBL" id="VDK30517.1"/>
    </source>
</evidence>
<feature type="region of interest" description="Disordered" evidence="1">
    <location>
        <begin position="96"/>
        <end position="120"/>
    </location>
</feature>
<keyword evidence="3" id="KW-1185">Reference proteome</keyword>
<feature type="compositionally biased region" description="Basic and acidic residues" evidence="1">
    <location>
        <begin position="1"/>
        <end position="15"/>
    </location>
</feature>
<dbReference type="EMBL" id="UYRT01002028">
    <property type="protein sequence ID" value="VDK30517.1"/>
    <property type="molecule type" value="Genomic_DNA"/>
</dbReference>
<feature type="compositionally biased region" description="Basic and acidic residues" evidence="1">
    <location>
        <begin position="110"/>
        <end position="120"/>
    </location>
</feature>
<organism evidence="4">
    <name type="scientific">Gongylonema pulchrum</name>
    <dbReference type="NCBI Taxonomy" id="637853"/>
    <lineage>
        <taxon>Eukaryota</taxon>
        <taxon>Metazoa</taxon>
        <taxon>Ecdysozoa</taxon>
        <taxon>Nematoda</taxon>
        <taxon>Chromadorea</taxon>
        <taxon>Rhabditida</taxon>
        <taxon>Spirurina</taxon>
        <taxon>Spiruromorpha</taxon>
        <taxon>Spiruroidea</taxon>
        <taxon>Gongylonematidae</taxon>
        <taxon>Gongylonema</taxon>
    </lineage>
</organism>
<protein>
    <submittedName>
        <fullName evidence="2 4">Uncharacterized protein</fullName>
    </submittedName>
</protein>
<sequence length="136" mass="15225">MTDHYSESTRGDEQITTRAHSALPAAVRPSSVTHTDERAAPRAIEPDLVAKDRYDPASKCFSYVPARALNEHFTAPRKPQRQKFDEPAVATLNVEPSPSEIASVPVKSTELQRRPDTPKWEDDIDKVTIQKFNSVL</sequence>
<evidence type="ECO:0000256" key="1">
    <source>
        <dbReference type="SAM" id="MobiDB-lite"/>
    </source>
</evidence>
<evidence type="ECO:0000313" key="3">
    <source>
        <dbReference type="Proteomes" id="UP000271098"/>
    </source>
</evidence>
<evidence type="ECO:0000313" key="4">
    <source>
        <dbReference type="WBParaSite" id="GPUH_0000161301-mRNA-1"/>
    </source>
</evidence>